<protein>
    <recommendedName>
        <fullName evidence="3">DUF2946 domain-containing protein</fullName>
    </recommendedName>
</protein>
<keyword evidence="2" id="KW-1185">Reference proteome</keyword>
<organism evidence="1 2">
    <name type="scientific">Roseateles toxinivorans</name>
    <dbReference type="NCBI Taxonomy" id="270368"/>
    <lineage>
        <taxon>Bacteria</taxon>
        <taxon>Pseudomonadati</taxon>
        <taxon>Pseudomonadota</taxon>
        <taxon>Betaproteobacteria</taxon>
        <taxon>Burkholderiales</taxon>
        <taxon>Sphaerotilaceae</taxon>
        <taxon>Roseateles</taxon>
    </lineage>
</organism>
<evidence type="ECO:0008006" key="3">
    <source>
        <dbReference type="Google" id="ProtNLM"/>
    </source>
</evidence>
<dbReference type="AlphaFoldDB" id="A0A4R6QU28"/>
<dbReference type="EMBL" id="SNXS01000001">
    <property type="protein sequence ID" value="TDP74937.1"/>
    <property type="molecule type" value="Genomic_DNA"/>
</dbReference>
<sequence length="123" mass="12922">MSARRRGTQHRTQPSWLWALLLCAALLGSQGLGLAHRVVHAQAGTALLALKAAAQPSGDFAGHAEHSIQCQLFDQLCHGDGLTAQSLQFGAIAPQGLQTLIRLATAHPAPLWRSPARAPPALG</sequence>
<name>A0A4R6QU28_9BURK</name>
<evidence type="ECO:0000313" key="2">
    <source>
        <dbReference type="Proteomes" id="UP000295361"/>
    </source>
</evidence>
<dbReference type="RefSeq" id="WP_133699526.1">
    <property type="nucleotide sequence ID" value="NZ_SNXS01000001.1"/>
</dbReference>
<comment type="caution">
    <text evidence="1">The sequence shown here is derived from an EMBL/GenBank/DDBJ whole genome shotgun (WGS) entry which is preliminary data.</text>
</comment>
<gene>
    <name evidence="1" type="ORF">DES47_1011007</name>
</gene>
<dbReference type="Proteomes" id="UP000295361">
    <property type="component" value="Unassembled WGS sequence"/>
</dbReference>
<proteinExistence type="predicted"/>
<accession>A0A4R6QU28</accession>
<reference evidence="1 2" key="1">
    <citation type="submission" date="2019-03" db="EMBL/GenBank/DDBJ databases">
        <title>Genomic Encyclopedia of Type Strains, Phase IV (KMG-IV): sequencing the most valuable type-strain genomes for metagenomic binning, comparative biology and taxonomic classification.</title>
        <authorList>
            <person name="Goeker M."/>
        </authorList>
    </citation>
    <scope>NUCLEOTIDE SEQUENCE [LARGE SCALE GENOMIC DNA]</scope>
    <source>
        <strain evidence="1 2">DSM 16998</strain>
    </source>
</reference>
<dbReference type="OrthoDB" id="9154233at2"/>
<evidence type="ECO:0000313" key="1">
    <source>
        <dbReference type="EMBL" id="TDP74937.1"/>
    </source>
</evidence>
<dbReference type="InParanoid" id="A0A4R6QU28"/>